<keyword evidence="5" id="KW-1185">Reference proteome</keyword>
<proteinExistence type="predicted"/>
<dbReference type="GO" id="GO:0052689">
    <property type="term" value="F:carboxylic ester hydrolase activity"/>
    <property type="evidence" value="ECO:0007669"/>
    <property type="project" value="TreeGrafter"/>
</dbReference>
<accession>A0A4R5FBP6</accession>
<evidence type="ECO:0000259" key="3">
    <source>
        <dbReference type="Pfam" id="PF02129"/>
    </source>
</evidence>
<dbReference type="OrthoDB" id="9809549at2"/>
<comment type="caution">
    <text evidence="4">The sequence shown here is derived from an EMBL/GenBank/DDBJ whole genome shotgun (WGS) entry which is preliminary data.</text>
</comment>
<dbReference type="RefSeq" id="WP_131915349.1">
    <property type="nucleotide sequence ID" value="NZ_SMLG01000002.1"/>
</dbReference>
<reference evidence="4 5" key="1">
    <citation type="submission" date="2019-03" db="EMBL/GenBank/DDBJ databases">
        <title>Novel species of Flavobacterium.</title>
        <authorList>
            <person name="Liu Q."/>
            <person name="Xin Y.-H."/>
        </authorList>
    </citation>
    <scope>NUCLEOTIDE SEQUENCE [LARGE SCALE GENOMIC DNA]</scope>
    <source>
        <strain evidence="4 5">LB3P52</strain>
    </source>
</reference>
<name>A0A4R5FBP6_9FLAO</name>
<evidence type="ECO:0000256" key="2">
    <source>
        <dbReference type="SAM" id="SignalP"/>
    </source>
</evidence>
<dbReference type="PANTHER" id="PTHR43265">
    <property type="entry name" value="ESTERASE ESTD"/>
    <property type="match status" value="1"/>
</dbReference>
<dbReference type="InterPro" id="IPR053145">
    <property type="entry name" value="AB_hydrolase_Est10"/>
</dbReference>
<dbReference type="SUPFAM" id="SSF53474">
    <property type="entry name" value="alpha/beta-Hydrolases"/>
    <property type="match status" value="1"/>
</dbReference>
<dbReference type="PANTHER" id="PTHR43265:SF1">
    <property type="entry name" value="ESTERASE ESTD"/>
    <property type="match status" value="1"/>
</dbReference>
<dbReference type="InterPro" id="IPR000383">
    <property type="entry name" value="Xaa-Pro-like_dom"/>
</dbReference>
<dbReference type="EMBL" id="SMLG01000002">
    <property type="protein sequence ID" value="TDE45999.1"/>
    <property type="molecule type" value="Genomic_DNA"/>
</dbReference>
<feature type="domain" description="Xaa-Pro dipeptidyl-peptidase-like" evidence="3">
    <location>
        <begin position="147"/>
        <end position="406"/>
    </location>
</feature>
<dbReference type="Gene3D" id="3.40.50.1820">
    <property type="entry name" value="alpha/beta hydrolase"/>
    <property type="match status" value="1"/>
</dbReference>
<dbReference type="AlphaFoldDB" id="A0A4R5FBP6"/>
<feature type="chain" id="PRO_5020466890" evidence="2">
    <location>
        <begin position="20"/>
        <end position="467"/>
    </location>
</feature>
<evidence type="ECO:0000256" key="1">
    <source>
        <dbReference type="ARBA" id="ARBA00022801"/>
    </source>
</evidence>
<sequence length="467" mass="51665">MKKLILILLTVFTSLTIYSQDITGQWNGILKVQGIQLRLVFNITKNENGFSATMDSPDQGAKGIPVTTTAFENSKLKLEVANARIEYNGELKEKAIIGTFMQNGQSFPMDLSREKTEKKVLVRPQEPSKPYSYYSEEINFENKKDKIVLAGTLTLPKKGGNYPVVILISGSGPQNRDEELMGHKPFLVISDYFTKNGIAVLRYDDRGVAQSKGDFKTATSLDFASDVESAIAYLKTRKEINKNKIGLVGHSEGGIIAPMVASKSKDVNCIVLLAGTGIPGDQLLLLQQELMSRASGVSEVDIQNSIASMKRAVGIISKSTNSEQLKIELTEYIKAANSKGPEEIGKISKDDYIKSQVDQMTSPWNQYFIKYNPATALEKVKCPVLAVNGEKDLQVPPKENLTAIKNALEKGGNKKVTIKEFPNLNHLFQECKTGSPNEYAEIEQTFSPTALDEITKWILNQNKNSRQ</sequence>
<keyword evidence="1 4" id="KW-0378">Hydrolase</keyword>
<keyword evidence="2" id="KW-0732">Signal</keyword>
<dbReference type="GO" id="GO:0004252">
    <property type="term" value="F:serine-type endopeptidase activity"/>
    <property type="evidence" value="ECO:0007669"/>
    <property type="project" value="InterPro"/>
</dbReference>
<dbReference type="InterPro" id="IPR029058">
    <property type="entry name" value="AB_hydrolase_fold"/>
</dbReference>
<organism evidence="4 5">
    <name type="scientific">Flavobacterium rhamnosiphilum</name>
    <dbReference type="NCBI Taxonomy" id="2541724"/>
    <lineage>
        <taxon>Bacteria</taxon>
        <taxon>Pseudomonadati</taxon>
        <taxon>Bacteroidota</taxon>
        <taxon>Flavobacteriia</taxon>
        <taxon>Flavobacteriales</taxon>
        <taxon>Flavobacteriaceae</taxon>
        <taxon>Flavobacterium</taxon>
    </lineage>
</organism>
<gene>
    <name evidence="4" type="ORF">E0I26_04745</name>
</gene>
<dbReference type="Pfam" id="PF02129">
    <property type="entry name" value="Peptidase_S15"/>
    <property type="match status" value="1"/>
</dbReference>
<dbReference type="InterPro" id="IPR002471">
    <property type="entry name" value="Pept_S9_AS"/>
</dbReference>
<dbReference type="Proteomes" id="UP000294814">
    <property type="component" value="Unassembled WGS sequence"/>
</dbReference>
<dbReference type="GO" id="GO:0006508">
    <property type="term" value="P:proteolysis"/>
    <property type="evidence" value="ECO:0007669"/>
    <property type="project" value="InterPro"/>
</dbReference>
<protein>
    <submittedName>
        <fullName evidence="4">Alpha/beta fold hydrolase</fullName>
    </submittedName>
</protein>
<dbReference type="PROSITE" id="PS00708">
    <property type="entry name" value="PRO_ENDOPEP_SER"/>
    <property type="match status" value="1"/>
</dbReference>
<feature type="signal peptide" evidence="2">
    <location>
        <begin position="1"/>
        <end position="19"/>
    </location>
</feature>
<evidence type="ECO:0000313" key="5">
    <source>
        <dbReference type="Proteomes" id="UP000294814"/>
    </source>
</evidence>
<evidence type="ECO:0000313" key="4">
    <source>
        <dbReference type="EMBL" id="TDE45999.1"/>
    </source>
</evidence>